<sequence length="166" mass="18909">MVKKNSFFDKDTAQTIKNVKDSMIPPNLENENLMHNTHIPKYLKDKIDKNQKIYQENQKINAENAKLGGPGGPKHLWSNDPNSFKPYESFSDYFNTSNKNFESKGGNNPNKPVNLNVPEMYKGFVRFNSYAWGIAATIGIIGYLGFKFVNKAHDLTSSTQKQKQTE</sequence>
<comment type="caution">
    <text evidence="2">The sequence shown here is derived from an EMBL/GenBank/DDBJ whole genome shotgun (WGS) entry which is preliminary data.</text>
</comment>
<organism evidence="2 3">
    <name type="scientific">Dictyostelium discoideum</name>
    <name type="common">Social amoeba</name>
    <dbReference type="NCBI Taxonomy" id="44689"/>
    <lineage>
        <taxon>Eukaryota</taxon>
        <taxon>Amoebozoa</taxon>
        <taxon>Evosea</taxon>
        <taxon>Eumycetozoa</taxon>
        <taxon>Dictyostelia</taxon>
        <taxon>Dictyosteliales</taxon>
        <taxon>Dictyosteliaceae</taxon>
        <taxon>Dictyostelium</taxon>
    </lineage>
</organism>
<dbReference type="VEuPathDB" id="AmoebaDB:DDB_G0289695"/>
<keyword evidence="1" id="KW-1133">Transmembrane helix</keyword>
<dbReference type="EMBL" id="AAFI02000148">
    <property type="protein sequence ID" value="EAL62559.1"/>
    <property type="molecule type" value="Genomic_DNA"/>
</dbReference>
<dbReference type="FunCoup" id="Q54H56">
    <property type="interactions" value="877"/>
</dbReference>
<dbReference type="AlphaFoldDB" id="Q54H56"/>
<dbReference type="InParanoid" id="Q54H56"/>
<dbReference type="OMA" id="NSYAWGI"/>
<proteinExistence type="predicted"/>
<keyword evidence="3" id="KW-1185">Reference proteome</keyword>
<accession>Q54H56</accession>
<evidence type="ECO:0000256" key="1">
    <source>
        <dbReference type="SAM" id="Phobius"/>
    </source>
</evidence>
<evidence type="ECO:0000313" key="3">
    <source>
        <dbReference type="Proteomes" id="UP000002195"/>
    </source>
</evidence>
<dbReference type="RefSeq" id="XP_636062.1">
    <property type="nucleotide sequence ID" value="XM_630970.1"/>
</dbReference>
<reference evidence="2 3" key="1">
    <citation type="journal article" date="2005" name="Nature">
        <title>The genome of the social amoeba Dictyostelium discoideum.</title>
        <authorList>
            <consortium name="The Dictyostelium discoideum Sequencing Consortium"/>
            <person name="Eichinger L."/>
            <person name="Pachebat J.A."/>
            <person name="Glockner G."/>
            <person name="Rajandream M.A."/>
            <person name="Sucgang R."/>
            <person name="Berriman M."/>
            <person name="Song J."/>
            <person name="Olsen R."/>
            <person name="Szafranski K."/>
            <person name="Xu Q."/>
            <person name="Tunggal B."/>
            <person name="Kummerfeld S."/>
            <person name="Madera M."/>
            <person name="Konfortov B.A."/>
            <person name="Rivero F."/>
            <person name="Bankier A.T."/>
            <person name="Lehmann R."/>
            <person name="Hamlin N."/>
            <person name="Davies R."/>
            <person name="Gaudet P."/>
            <person name="Fey P."/>
            <person name="Pilcher K."/>
            <person name="Chen G."/>
            <person name="Saunders D."/>
            <person name="Sodergren E."/>
            <person name="Davis P."/>
            <person name="Kerhornou A."/>
            <person name="Nie X."/>
            <person name="Hall N."/>
            <person name="Anjard C."/>
            <person name="Hemphill L."/>
            <person name="Bason N."/>
            <person name="Farbrother P."/>
            <person name="Desany B."/>
            <person name="Just E."/>
            <person name="Morio T."/>
            <person name="Rost R."/>
            <person name="Churcher C."/>
            <person name="Cooper J."/>
            <person name="Haydock S."/>
            <person name="van Driessche N."/>
            <person name="Cronin A."/>
            <person name="Goodhead I."/>
            <person name="Muzny D."/>
            <person name="Mourier T."/>
            <person name="Pain A."/>
            <person name="Lu M."/>
            <person name="Harper D."/>
            <person name="Lindsay R."/>
            <person name="Hauser H."/>
            <person name="James K."/>
            <person name="Quiles M."/>
            <person name="Madan Babu M."/>
            <person name="Saito T."/>
            <person name="Buchrieser C."/>
            <person name="Wardroper A."/>
            <person name="Felder M."/>
            <person name="Thangavelu M."/>
            <person name="Johnson D."/>
            <person name="Knights A."/>
            <person name="Loulseged H."/>
            <person name="Mungall K."/>
            <person name="Oliver K."/>
            <person name="Price C."/>
            <person name="Quail M.A."/>
            <person name="Urushihara H."/>
            <person name="Hernandez J."/>
            <person name="Rabbinowitsch E."/>
            <person name="Steffen D."/>
            <person name="Sanders M."/>
            <person name="Ma J."/>
            <person name="Kohara Y."/>
            <person name="Sharp S."/>
            <person name="Simmonds M."/>
            <person name="Spiegler S."/>
            <person name="Tivey A."/>
            <person name="Sugano S."/>
            <person name="White B."/>
            <person name="Walker D."/>
            <person name="Woodward J."/>
            <person name="Winckler T."/>
            <person name="Tanaka Y."/>
            <person name="Shaulsky G."/>
            <person name="Schleicher M."/>
            <person name="Weinstock G."/>
            <person name="Rosenthal A."/>
            <person name="Cox E.C."/>
            <person name="Chisholm R.L."/>
            <person name="Gibbs R."/>
            <person name="Loomis W.F."/>
            <person name="Platzer M."/>
            <person name="Kay R.R."/>
            <person name="Williams J."/>
            <person name="Dear P.H."/>
            <person name="Noegel A.A."/>
            <person name="Barrell B."/>
            <person name="Kuspa A."/>
        </authorList>
    </citation>
    <scope>NUCLEOTIDE SEQUENCE [LARGE SCALE GENOMIC DNA]</scope>
    <source>
        <strain evidence="2 3">AX4</strain>
    </source>
</reference>
<keyword evidence="1" id="KW-0812">Transmembrane</keyword>
<dbReference type="KEGG" id="ddi:DDB_G0289695"/>
<gene>
    <name evidence="2" type="ORF">DDB_G0289695</name>
</gene>
<keyword evidence="1" id="KW-0472">Membrane</keyword>
<dbReference type="PaxDb" id="44689-DDB0188525"/>
<dbReference type="HOGENOM" id="CLU_1605760_0_0_1"/>
<dbReference type="dictyBase" id="DDB_G0289695"/>
<feature type="transmembrane region" description="Helical" evidence="1">
    <location>
        <begin position="130"/>
        <end position="149"/>
    </location>
</feature>
<dbReference type="Proteomes" id="UP000002195">
    <property type="component" value="Unassembled WGS sequence"/>
</dbReference>
<dbReference type="eggNOG" id="ENOG502RI9J">
    <property type="taxonomic scope" value="Eukaryota"/>
</dbReference>
<name>Q54H56_DICDI</name>
<protein>
    <submittedName>
        <fullName evidence="2">Uncharacterized protein</fullName>
    </submittedName>
</protein>
<evidence type="ECO:0000313" key="2">
    <source>
        <dbReference type="EMBL" id="EAL62559.1"/>
    </source>
</evidence>
<dbReference type="GeneID" id="8627272"/>